<feature type="transmembrane region" description="Helical" evidence="1">
    <location>
        <begin position="69"/>
        <end position="87"/>
    </location>
</feature>
<evidence type="ECO:0008006" key="4">
    <source>
        <dbReference type="Google" id="ProtNLM"/>
    </source>
</evidence>
<evidence type="ECO:0000313" key="2">
    <source>
        <dbReference type="EMBL" id="MDY3562206.1"/>
    </source>
</evidence>
<reference evidence="3" key="1">
    <citation type="journal article" date="2023" name="Mar. Drugs">
        <title>Gemmata algarum, a Novel Planctomycete Isolated from an Algal Mat, Displays Antimicrobial Activity.</title>
        <authorList>
            <person name="Kumar G."/>
            <person name="Kallscheuer N."/>
            <person name="Kashif M."/>
            <person name="Ahamad S."/>
            <person name="Jagadeeshwari U."/>
            <person name="Pannikurungottu S."/>
            <person name="Haufschild T."/>
            <person name="Kabuu M."/>
            <person name="Sasikala C."/>
            <person name="Jogler C."/>
            <person name="Ramana C."/>
        </authorList>
    </citation>
    <scope>NUCLEOTIDE SEQUENCE [LARGE SCALE GENOMIC DNA]</scope>
    <source>
        <strain evidence="3">JC673</strain>
    </source>
</reference>
<name>A0ABU5F3P9_9BACT</name>
<keyword evidence="1" id="KW-1133">Transmembrane helix</keyword>
<dbReference type="Proteomes" id="UP001272242">
    <property type="component" value="Unassembled WGS sequence"/>
</dbReference>
<proteinExistence type="predicted"/>
<keyword evidence="3" id="KW-1185">Reference proteome</keyword>
<keyword evidence="1" id="KW-0812">Transmembrane</keyword>
<sequence>MDVLDFLLLLLIAAICGAVAQTIAGFSRGGLLVAIAVGFIGALVGLWLQRATGLPEIFIVEVGGKPFPIVWSIIGGVLFAAVVGLLTRPPRRAVY</sequence>
<feature type="transmembrane region" description="Helical" evidence="1">
    <location>
        <begin position="30"/>
        <end position="48"/>
    </location>
</feature>
<keyword evidence="1" id="KW-0472">Membrane</keyword>
<comment type="caution">
    <text evidence="2">The sequence shown here is derived from an EMBL/GenBank/DDBJ whole genome shotgun (WGS) entry which is preliminary data.</text>
</comment>
<gene>
    <name evidence="2" type="ORF">R5W23_003668</name>
</gene>
<protein>
    <recommendedName>
        <fullName evidence="4">GlsB/YeaQ/YmgE family stress response membrane protein</fullName>
    </recommendedName>
</protein>
<dbReference type="EMBL" id="JAXBLV010000210">
    <property type="protein sequence ID" value="MDY3562206.1"/>
    <property type="molecule type" value="Genomic_DNA"/>
</dbReference>
<evidence type="ECO:0000313" key="3">
    <source>
        <dbReference type="Proteomes" id="UP001272242"/>
    </source>
</evidence>
<organism evidence="2 3">
    <name type="scientific">Gemmata algarum</name>
    <dbReference type="NCBI Taxonomy" id="2975278"/>
    <lineage>
        <taxon>Bacteria</taxon>
        <taxon>Pseudomonadati</taxon>
        <taxon>Planctomycetota</taxon>
        <taxon>Planctomycetia</taxon>
        <taxon>Gemmatales</taxon>
        <taxon>Gemmataceae</taxon>
        <taxon>Gemmata</taxon>
    </lineage>
</organism>
<accession>A0ABU5F3P9</accession>
<dbReference type="RefSeq" id="WP_320688534.1">
    <property type="nucleotide sequence ID" value="NZ_JAXBLV010000210.1"/>
</dbReference>
<evidence type="ECO:0000256" key="1">
    <source>
        <dbReference type="SAM" id="Phobius"/>
    </source>
</evidence>